<dbReference type="InterPro" id="IPR027291">
    <property type="entry name" value="Glyco_hydro_38_N_sf"/>
</dbReference>
<dbReference type="Gene3D" id="1.20.1430.10">
    <property type="entry name" value="Families 57/38 glycoside transferase, middle domain"/>
    <property type="match status" value="1"/>
</dbReference>
<dbReference type="Pfam" id="PF03065">
    <property type="entry name" value="Glyco_hydro_57"/>
    <property type="match status" value="1"/>
</dbReference>
<evidence type="ECO:0000259" key="6">
    <source>
        <dbReference type="Pfam" id="PF03065"/>
    </source>
</evidence>
<evidence type="ECO:0000256" key="1">
    <source>
        <dbReference type="ARBA" id="ARBA00006821"/>
    </source>
</evidence>
<feature type="domain" description="Glycoside hydrolase family 57 N-terminal" evidence="6">
    <location>
        <begin position="8"/>
        <end position="297"/>
    </location>
</feature>
<dbReference type="InterPro" id="IPR004300">
    <property type="entry name" value="Glyco_hydro_57_N"/>
</dbReference>
<comment type="similarity">
    <text evidence="1 5">Belongs to the glycosyl hydrolase 57 family.</text>
</comment>
<gene>
    <name evidence="8" type="ORF">LX24_01208</name>
</gene>
<evidence type="ECO:0000313" key="9">
    <source>
        <dbReference type="Proteomes" id="UP000323166"/>
    </source>
</evidence>
<reference evidence="8 9" key="1">
    <citation type="submission" date="2019-07" db="EMBL/GenBank/DDBJ databases">
        <title>Genomic Encyclopedia of Type Strains, Phase I: the one thousand microbial genomes (KMG-I) project.</title>
        <authorList>
            <person name="Kyrpides N."/>
        </authorList>
    </citation>
    <scope>NUCLEOTIDE SEQUENCE [LARGE SCALE GENOMIC DNA]</scope>
    <source>
        <strain evidence="8 9">DSM 6562</strain>
    </source>
</reference>
<proteinExistence type="inferred from homology"/>
<feature type="active site" description="Nucleophile" evidence="3">
    <location>
        <position position="189"/>
    </location>
</feature>
<accession>A0A5S4ZVL5</accession>
<dbReference type="Pfam" id="PF09210">
    <property type="entry name" value="BE_C"/>
    <property type="match status" value="1"/>
</dbReference>
<evidence type="ECO:0000259" key="7">
    <source>
        <dbReference type="Pfam" id="PF09210"/>
    </source>
</evidence>
<dbReference type="SUPFAM" id="SSF88713">
    <property type="entry name" value="Glycoside hydrolase/deacetylase"/>
    <property type="match status" value="1"/>
</dbReference>
<dbReference type="RefSeq" id="WP_166511229.1">
    <property type="nucleotide sequence ID" value="NZ_VNHM01000005.1"/>
</dbReference>
<organism evidence="8 9">
    <name type="scientific">Desulfallas thermosapovorans DSM 6562</name>
    <dbReference type="NCBI Taxonomy" id="1121431"/>
    <lineage>
        <taxon>Bacteria</taxon>
        <taxon>Bacillati</taxon>
        <taxon>Bacillota</taxon>
        <taxon>Clostridia</taxon>
        <taxon>Eubacteriales</taxon>
        <taxon>Desulfallaceae</taxon>
        <taxon>Desulfallas</taxon>
    </lineage>
</organism>
<evidence type="ECO:0000256" key="5">
    <source>
        <dbReference type="RuleBase" id="RU361196"/>
    </source>
</evidence>
<dbReference type="PANTHER" id="PTHR41695:SF1">
    <property type="entry name" value="1,4-ALPHA-GLUCAN BRANCHING ENZYME TK1436"/>
    <property type="match status" value="1"/>
</dbReference>
<dbReference type="InterPro" id="IPR040042">
    <property type="entry name" value="Branching_enz_MT3115-like"/>
</dbReference>
<dbReference type="InterPro" id="IPR028995">
    <property type="entry name" value="Glyco_hydro_57/38_cen_sf"/>
</dbReference>
<comment type="caution">
    <text evidence="8">The sequence shown here is derived from an EMBL/GenBank/DDBJ whole genome shotgun (WGS) entry which is preliminary data.</text>
</comment>
<keyword evidence="2 5" id="KW-0119">Carbohydrate metabolism</keyword>
<dbReference type="GO" id="GO:0003844">
    <property type="term" value="F:1,4-alpha-glucan branching enzyme activity"/>
    <property type="evidence" value="ECO:0007669"/>
    <property type="project" value="InterPro"/>
</dbReference>
<evidence type="ECO:0000256" key="4">
    <source>
        <dbReference type="PIRSR" id="PIRSR640042-2"/>
    </source>
</evidence>
<dbReference type="InterPro" id="IPR015293">
    <property type="entry name" value="BE_C"/>
</dbReference>
<protein>
    <submittedName>
        <fullName evidence="8">1,4-alpha-glucan branching enzyme</fullName>
    </submittedName>
</protein>
<dbReference type="SUPFAM" id="SSF88688">
    <property type="entry name" value="Families 57/38 glycoside transferase middle domain"/>
    <property type="match status" value="1"/>
</dbReference>
<dbReference type="CDD" id="cd10792">
    <property type="entry name" value="GH57N_AmyC_like"/>
    <property type="match status" value="1"/>
</dbReference>
<feature type="domain" description="1,4-alpha-glucan branching enzyme C-terminal" evidence="7">
    <location>
        <begin position="424"/>
        <end position="524"/>
    </location>
</feature>
<dbReference type="Gene3D" id="3.20.110.10">
    <property type="entry name" value="Glycoside hydrolase 38, N terminal domain"/>
    <property type="match status" value="1"/>
</dbReference>
<dbReference type="AlphaFoldDB" id="A0A5S4ZVL5"/>
<dbReference type="GO" id="GO:0030979">
    <property type="term" value="P:alpha-glucan biosynthetic process"/>
    <property type="evidence" value="ECO:0007669"/>
    <property type="project" value="InterPro"/>
</dbReference>
<evidence type="ECO:0000256" key="2">
    <source>
        <dbReference type="ARBA" id="ARBA00023277"/>
    </source>
</evidence>
<sequence length="536" mass="63170">MGKGYLCFVLHAHLPFVRHPEHEHFLEERWFFEAITETYMPLIDSFNELVQENIPFRLTISLSPPLITMLTDGLLQERYLRHLDKLIELAEKETVRTRDTAFHPTALMYRDRFYRIRYLFAEKYQRNIINAFKKLQEQGRLEVITCAGTHGFLPLLINQPEAVRAQVGVAVDLYAKHFGHKPPGIWLPECAYTYGVDEILKEFGIKYFFTDTHGVLFASHRPRYGIFAPIFCPTGVAVFARDVESSKQVWSSNEGYPGDFDYREYYRDIGHDLPYDYIEPYIHPDGIRVNTGIKYFRVTGKDGHKEPYCRFNALRKAELHAGNFLFNRKHQIMHLNSLMDREPIIIAPYDAELFGHWWFEGPDWLKNVLRKIHYDFPGIETATPLDYLKKYPCNQVARPCPSTWGNNGYNEVWLSRENDWIYRHLHIMAERMTELVESNPYPSGVMQRALKQAARELLLAQSSDWAFIMYTKTMVEYAVRRTKQHVYNFLQLYEQIKGHNINEDMLRDLEYKNNIFPDININYYQKAHGQLYSATG</sequence>
<keyword evidence="9" id="KW-1185">Reference proteome</keyword>
<name>A0A5S4ZVL5_9FIRM</name>
<evidence type="ECO:0000256" key="3">
    <source>
        <dbReference type="PIRSR" id="PIRSR640042-1"/>
    </source>
</evidence>
<feature type="binding site" evidence="4">
    <location>
        <position position="404"/>
    </location>
    <ligand>
        <name>substrate</name>
    </ligand>
</feature>
<feature type="binding site" evidence="4">
    <location>
        <position position="241"/>
    </location>
    <ligand>
        <name>substrate</name>
    </ligand>
</feature>
<feature type="active site" description="Proton donor" evidence="3">
    <location>
        <position position="350"/>
    </location>
</feature>
<dbReference type="InterPro" id="IPR037090">
    <property type="entry name" value="57_glycoside_trans_central"/>
</dbReference>
<dbReference type="InterPro" id="IPR011330">
    <property type="entry name" value="Glyco_hydro/deAcase_b/a-brl"/>
</dbReference>
<dbReference type="PANTHER" id="PTHR41695">
    <property type="entry name" value="1,4-ALPHA-GLUCAN BRANCHING ENZYME RV3031-RELATED"/>
    <property type="match status" value="1"/>
</dbReference>
<dbReference type="EMBL" id="VNHM01000005">
    <property type="protein sequence ID" value="TYO96251.1"/>
    <property type="molecule type" value="Genomic_DNA"/>
</dbReference>
<feature type="binding site" evidence="4">
    <location>
        <position position="464"/>
    </location>
    <ligand>
        <name>substrate</name>
    </ligand>
</feature>
<dbReference type="GO" id="GO:0005576">
    <property type="term" value="C:extracellular region"/>
    <property type="evidence" value="ECO:0007669"/>
    <property type="project" value="TreeGrafter"/>
</dbReference>
<feature type="binding site" evidence="4">
    <location>
        <position position="258"/>
    </location>
    <ligand>
        <name>substrate</name>
    </ligand>
</feature>
<dbReference type="Proteomes" id="UP000323166">
    <property type="component" value="Unassembled WGS sequence"/>
</dbReference>
<evidence type="ECO:0000313" key="8">
    <source>
        <dbReference type="EMBL" id="TYO96251.1"/>
    </source>
</evidence>